<proteinExistence type="predicted"/>
<reference evidence="1 2" key="1">
    <citation type="submission" date="2018-08" db="EMBL/GenBank/DDBJ databases">
        <title>Genomic Encyclopedia of Type Strains, Phase III (KMG-III): the genomes of soil and plant-associated and newly described type strains.</title>
        <authorList>
            <person name="Whitman W."/>
        </authorList>
    </citation>
    <scope>NUCLEOTIDE SEQUENCE [LARGE SCALE GENOMIC DNA]</scope>
    <source>
        <strain evidence="1 2">CGMCC 1.10966</strain>
    </source>
</reference>
<accession>A0A3D9SBL6</accession>
<protein>
    <submittedName>
        <fullName evidence="1">Uncharacterized protein</fullName>
    </submittedName>
</protein>
<evidence type="ECO:0000313" key="1">
    <source>
        <dbReference type="EMBL" id="REE90657.1"/>
    </source>
</evidence>
<dbReference type="AlphaFoldDB" id="A0A3D9SBL6"/>
<comment type="caution">
    <text evidence="1">The sequence shown here is derived from an EMBL/GenBank/DDBJ whole genome shotgun (WGS) entry which is preliminary data.</text>
</comment>
<gene>
    <name evidence="1" type="ORF">A8990_106162</name>
</gene>
<sequence>MYVCVTGSSGMELDRADDEVYYSAIESFINGSLDVGYSYIYPRDEEDLLHQVDHFTPKNDKGHKPIYIFVWSKLSLHWDVASITDIVKVLASEFLHMSVEEVQLIRIATYEETKLAYERDYKPYAPQ</sequence>
<dbReference type="EMBL" id="QTTN01000006">
    <property type="protein sequence ID" value="REE90657.1"/>
    <property type="molecule type" value="Genomic_DNA"/>
</dbReference>
<keyword evidence="2" id="KW-1185">Reference proteome</keyword>
<name>A0A3D9SBL6_9BACL</name>
<organism evidence="1 2">
    <name type="scientific">Paenibacillus taihuensis</name>
    <dbReference type="NCBI Taxonomy" id="1156355"/>
    <lineage>
        <taxon>Bacteria</taxon>
        <taxon>Bacillati</taxon>
        <taxon>Bacillota</taxon>
        <taxon>Bacilli</taxon>
        <taxon>Bacillales</taxon>
        <taxon>Paenibacillaceae</taxon>
        <taxon>Paenibacillus</taxon>
    </lineage>
</organism>
<dbReference type="Proteomes" id="UP000256304">
    <property type="component" value="Unassembled WGS sequence"/>
</dbReference>
<evidence type="ECO:0000313" key="2">
    <source>
        <dbReference type="Proteomes" id="UP000256304"/>
    </source>
</evidence>